<dbReference type="PANTHER" id="PTHR33418:SF1">
    <property type="entry name" value="HELICASE-ASSOCIATED DOMAIN-CONTAINING PROTEIN"/>
    <property type="match status" value="1"/>
</dbReference>
<dbReference type="EMBL" id="JALLAZ020001667">
    <property type="protein sequence ID" value="KAL3768986.1"/>
    <property type="molecule type" value="Genomic_DNA"/>
</dbReference>
<evidence type="ECO:0000259" key="1">
    <source>
        <dbReference type="Pfam" id="PF03457"/>
    </source>
</evidence>
<protein>
    <recommendedName>
        <fullName evidence="1">Helicase-associated domain-containing protein</fullName>
    </recommendedName>
</protein>
<dbReference type="AlphaFoldDB" id="A0ABD3N1P4"/>
<comment type="caution">
    <text evidence="3">The sequence shown here is derived from an EMBL/GenBank/DDBJ whole genome shotgun (WGS) entry which is preliminary data.</text>
</comment>
<dbReference type="EMBL" id="JALLAZ020001714">
    <property type="protein sequence ID" value="KAL3767086.1"/>
    <property type="molecule type" value="Genomic_DNA"/>
</dbReference>
<evidence type="ECO:0000313" key="2">
    <source>
        <dbReference type="EMBL" id="KAL3767086.1"/>
    </source>
</evidence>
<dbReference type="PANTHER" id="PTHR33418">
    <property type="entry name" value="HELICASE-ASSOCIATED"/>
    <property type="match status" value="1"/>
</dbReference>
<reference evidence="3 4" key="1">
    <citation type="submission" date="2024-10" db="EMBL/GenBank/DDBJ databases">
        <title>Updated reference genomes for cyclostephanoid diatoms.</title>
        <authorList>
            <person name="Roberts W.R."/>
            <person name="Alverson A.J."/>
        </authorList>
    </citation>
    <scope>NUCLEOTIDE SEQUENCE [LARGE SCALE GENOMIC DNA]</scope>
    <source>
        <strain evidence="3 4">AJA276-08</strain>
    </source>
</reference>
<dbReference type="InterPro" id="IPR005114">
    <property type="entry name" value="Helicase_assoc"/>
</dbReference>
<feature type="domain" description="Helicase-associated" evidence="1">
    <location>
        <begin position="29"/>
        <end position="73"/>
    </location>
</feature>
<sequence>MERLTNRSSGMTEKRIQLLEAEDFVWDPHEAQWFERLQELKDFKMHHGDTLVPQRYPANPSLGRWVDNQRTYYMIYQKKMEFKEKWRGVEVLDDELLEAEDFVWDPLEAQWLEKLNEMKDYKLHHGDTLVPYVYPANP</sequence>
<evidence type="ECO:0000313" key="4">
    <source>
        <dbReference type="Proteomes" id="UP001530315"/>
    </source>
</evidence>
<dbReference type="Proteomes" id="UP001530315">
    <property type="component" value="Unassembled WGS sequence"/>
</dbReference>
<dbReference type="Gene3D" id="6.10.140.530">
    <property type="match status" value="1"/>
</dbReference>
<gene>
    <name evidence="3" type="ORF">ACHAW5_005554</name>
    <name evidence="2" type="ORF">ACHAW5_005646</name>
</gene>
<name>A0ABD3N1P4_9STRA</name>
<organism evidence="3 4">
    <name type="scientific">Stephanodiscus triporus</name>
    <dbReference type="NCBI Taxonomy" id="2934178"/>
    <lineage>
        <taxon>Eukaryota</taxon>
        <taxon>Sar</taxon>
        <taxon>Stramenopiles</taxon>
        <taxon>Ochrophyta</taxon>
        <taxon>Bacillariophyta</taxon>
        <taxon>Coscinodiscophyceae</taxon>
        <taxon>Thalassiosirophycidae</taxon>
        <taxon>Stephanodiscales</taxon>
        <taxon>Stephanodiscaceae</taxon>
        <taxon>Stephanodiscus</taxon>
    </lineage>
</organism>
<evidence type="ECO:0000313" key="3">
    <source>
        <dbReference type="EMBL" id="KAL3768986.1"/>
    </source>
</evidence>
<accession>A0ABD3N1P4</accession>
<proteinExistence type="predicted"/>
<keyword evidence="4" id="KW-1185">Reference proteome</keyword>
<dbReference type="Pfam" id="PF03457">
    <property type="entry name" value="HA"/>
    <property type="match status" value="1"/>
</dbReference>